<evidence type="ECO:0000313" key="1">
    <source>
        <dbReference type="EMBL" id="KUK35817.1"/>
    </source>
</evidence>
<organism evidence="1 2">
    <name type="scientific">Thermacetogenium phaeum</name>
    <dbReference type="NCBI Taxonomy" id="85874"/>
    <lineage>
        <taxon>Bacteria</taxon>
        <taxon>Bacillati</taxon>
        <taxon>Bacillota</taxon>
        <taxon>Clostridia</taxon>
        <taxon>Thermoanaerobacterales</taxon>
        <taxon>Thermoanaerobacteraceae</taxon>
        <taxon>Thermacetogenium</taxon>
    </lineage>
</organism>
<dbReference type="Proteomes" id="UP000053326">
    <property type="component" value="Unassembled WGS sequence"/>
</dbReference>
<name>A0A101FF00_9THEO</name>
<dbReference type="EMBL" id="LGFO01000247">
    <property type="protein sequence ID" value="KUK35817.1"/>
    <property type="molecule type" value="Genomic_DNA"/>
</dbReference>
<evidence type="ECO:0000313" key="2">
    <source>
        <dbReference type="Proteomes" id="UP000053326"/>
    </source>
</evidence>
<proteinExistence type="predicted"/>
<comment type="caution">
    <text evidence="1">The sequence shown here is derived from an EMBL/GenBank/DDBJ whole genome shotgun (WGS) entry which is preliminary data.</text>
</comment>
<accession>A0A101FF00</accession>
<sequence>MTEELDFAINPGSNKRGGVLLCGEEILSRYCPSLPESIVSTVIRPPRDVCGFARRWAASKKNAA</sequence>
<gene>
    <name evidence="1" type="ORF">XD66_1474</name>
</gene>
<protein>
    <submittedName>
        <fullName evidence="1">Uncharacterized protein</fullName>
    </submittedName>
</protein>
<dbReference type="AlphaFoldDB" id="A0A101FF00"/>
<reference evidence="2" key="1">
    <citation type="journal article" date="2015" name="MBio">
        <title>Genome-Resolved Metagenomic Analysis Reveals Roles for Candidate Phyla and Other Microbial Community Members in Biogeochemical Transformations in Oil Reservoirs.</title>
        <authorList>
            <person name="Hu P."/>
            <person name="Tom L."/>
            <person name="Singh A."/>
            <person name="Thomas B.C."/>
            <person name="Baker B.J."/>
            <person name="Piceno Y.M."/>
            <person name="Andersen G.L."/>
            <person name="Banfield J.F."/>
        </authorList>
    </citation>
    <scope>NUCLEOTIDE SEQUENCE [LARGE SCALE GENOMIC DNA]</scope>
</reference>